<dbReference type="OrthoDB" id="3166422at2759"/>
<evidence type="ECO:0000313" key="3">
    <source>
        <dbReference type="EMBL" id="PPQ92771.1"/>
    </source>
</evidence>
<feature type="domain" description="WW" evidence="2">
    <location>
        <begin position="41"/>
        <end position="74"/>
    </location>
</feature>
<organism evidence="3 4">
    <name type="scientific">Psilocybe cyanescens</name>
    <dbReference type="NCBI Taxonomy" id="93625"/>
    <lineage>
        <taxon>Eukaryota</taxon>
        <taxon>Fungi</taxon>
        <taxon>Dikarya</taxon>
        <taxon>Basidiomycota</taxon>
        <taxon>Agaricomycotina</taxon>
        <taxon>Agaricomycetes</taxon>
        <taxon>Agaricomycetidae</taxon>
        <taxon>Agaricales</taxon>
        <taxon>Agaricineae</taxon>
        <taxon>Strophariaceae</taxon>
        <taxon>Psilocybe</taxon>
    </lineage>
</organism>
<reference evidence="3 4" key="1">
    <citation type="journal article" date="2018" name="Evol. Lett.">
        <title>Horizontal gene cluster transfer increased hallucinogenic mushroom diversity.</title>
        <authorList>
            <person name="Reynolds H.T."/>
            <person name="Vijayakumar V."/>
            <person name="Gluck-Thaler E."/>
            <person name="Korotkin H.B."/>
            <person name="Matheny P.B."/>
            <person name="Slot J.C."/>
        </authorList>
    </citation>
    <scope>NUCLEOTIDE SEQUENCE [LARGE SCALE GENOMIC DNA]</scope>
    <source>
        <strain evidence="3 4">2631</strain>
    </source>
</reference>
<comment type="caution">
    <text evidence="3">The sequence shown here is derived from an EMBL/GenBank/DDBJ whole genome shotgun (WGS) entry which is preliminary data.</text>
</comment>
<dbReference type="InterPro" id="IPR001202">
    <property type="entry name" value="WW_dom"/>
</dbReference>
<evidence type="ECO:0000256" key="1">
    <source>
        <dbReference type="SAM" id="MobiDB-lite"/>
    </source>
</evidence>
<protein>
    <recommendedName>
        <fullName evidence="2">WW domain-containing protein</fullName>
    </recommendedName>
</protein>
<gene>
    <name evidence="3" type="ORF">CVT25_003880</name>
</gene>
<accession>A0A409XPY2</accession>
<dbReference type="SUPFAM" id="SSF51045">
    <property type="entry name" value="WW domain"/>
    <property type="match status" value="1"/>
</dbReference>
<evidence type="ECO:0000259" key="2">
    <source>
        <dbReference type="PROSITE" id="PS50020"/>
    </source>
</evidence>
<keyword evidence="4" id="KW-1185">Reference proteome</keyword>
<dbReference type="AlphaFoldDB" id="A0A409XPY2"/>
<proteinExistence type="predicted"/>
<dbReference type="InParanoid" id="A0A409XPY2"/>
<dbReference type="Gene3D" id="2.20.70.10">
    <property type="match status" value="1"/>
</dbReference>
<evidence type="ECO:0000313" key="4">
    <source>
        <dbReference type="Proteomes" id="UP000283269"/>
    </source>
</evidence>
<dbReference type="EMBL" id="NHYD01000972">
    <property type="protein sequence ID" value="PPQ92771.1"/>
    <property type="molecule type" value="Genomic_DNA"/>
</dbReference>
<dbReference type="InterPro" id="IPR036020">
    <property type="entry name" value="WW_dom_sf"/>
</dbReference>
<dbReference type="Proteomes" id="UP000283269">
    <property type="component" value="Unassembled WGS sequence"/>
</dbReference>
<name>A0A409XPY2_PSICY</name>
<feature type="region of interest" description="Disordered" evidence="1">
    <location>
        <begin position="25"/>
        <end position="46"/>
    </location>
</feature>
<dbReference type="PROSITE" id="PS50020">
    <property type="entry name" value="WW_DOMAIN_2"/>
    <property type="match status" value="1"/>
</dbReference>
<sequence>MPSLNGSTNGHGQETMDFLETAQYNRLPSPSSPNYEYSSQAPLPRPWRQYRHPNGDVYFYNHQLRTITPDNVRDSEILEYVLEAREDHIQCLAGDPNLHRLPRDYELVISEVSDTTAVIRMYSRMAGAAYIWTEDAGLIVKSRENFWSYVAEFPSHHDDLPPNTENEFAQALQDAKLAIGNGAVFPFSERQIDQIIIRYQYLTALRSQGRNISPSLAWLVGAVMPLDAVGRLVDNQNLDYLMTSV</sequence>